<organism evidence="2 3">
    <name type="scientific">Pseudidiomarina halophila</name>
    <dbReference type="NCBI Taxonomy" id="1449799"/>
    <lineage>
        <taxon>Bacteria</taxon>
        <taxon>Pseudomonadati</taxon>
        <taxon>Pseudomonadota</taxon>
        <taxon>Gammaproteobacteria</taxon>
        <taxon>Alteromonadales</taxon>
        <taxon>Idiomarinaceae</taxon>
        <taxon>Pseudidiomarina</taxon>
    </lineage>
</organism>
<dbReference type="EMBL" id="PIPW01000002">
    <property type="protein sequence ID" value="RUO52978.1"/>
    <property type="molecule type" value="Genomic_DNA"/>
</dbReference>
<keyword evidence="1" id="KW-0812">Transmembrane</keyword>
<reference evidence="3" key="1">
    <citation type="journal article" date="2018" name="Front. Microbiol.">
        <title>Genome-Based Analysis Reveals the Taxonomy and Diversity of the Family Idiomarinaceae.</title>
        <authorList>
            <person name="Liu Y."/>
            <person name="Lai Q."/>
            <person name="Shao Z."/>
        </authorList>
    </citation>
    <scope>NUCLEOTIDE SEQUENCE [LARGE SCALE GENOMIC DNA]</scope>
    <source>
        <strain evidence="3">BH195</strain>
    </source>
</reference>
<dbReference type="OrthoDB" id="5902365at2"/>
<proteinExistence type="predicted"/>
<dbReference type="AlphaFoldDB" id="A0A432XW65"/>
<dbReference type="SUPFAM" id="SSF54523">
    <property type="entry name" value="Pili subunits"/>
    <property type="match status" value="1"/>
</dbReference>
<evidence type="ECO:0000313" key="2">
    <source>
        <dbReference type="EMBL" id="RUO52978.1"/>
    </source>
</evidence>
<evidence type="ECO:0000313" key="3">
    <source>
        <dbReference type="Proteomes" id="UP000287198"/>
    </source>
</evidence>
<sequence>MKRQQGFTLIELIIVIVVLGILAVTAAPQFINFSSDARESTVKGAQASIQGAMQLVYASSLVKGTEGDTGATVATEGGNVTTDYGYPVAAEGGIDVAAGLVGDWARYDSGDDSNIAAEAVAFAPTGVTPDFTPGAESCHVLYTEAADEDTPATVTVNTAGC</sequence>
<keyword evidence="1" id="KW-1133">Transmembrane helix</keyword>
<dbReference type="Pfam" id="PF07963">
    <property type="entry name" value="N_methyl"/>
    <property type="match status" value="1"/>
</dbReference>
<dbReference type="Gene3D" id="3.30.700.10">
    <property type="entry name" value="Glycoprotein, Type 4 Pilin"/>
    <property type="match status" value="1"/>
</dbReference>
<comment type="caution">
    <text evidence="2">The sequence shown here is derived from an EMBL/GenBank/DDBJ whole genome shotgun (WGS) entry which is preliminary data.</text>
</comment>
<dbReference type="InterPro" id="IPR045584">
    <property type="entry name" value="Pilin-like"/>
</dbReference>
<protein>
    <recommendedName>
        <fullName evidence="4">MSHA biogenesis protein MshA</fullName>
    </recommendedName>
</protein>
<gene>
    <name evidence="2" type="ORF">CWI69_08080</name>
</gene>
<feature type="transmembrane region" description="Helical" evidence="1">
    <location>
        <begin position="12"/>
        <end position="31"/>
    </location>
</feature>
<dbReference type="RefSeq" id="WP_126763605.1">
    <property type="nucleotide sequence ID" value="NZ_JBHLTZ010000012.1"/>
</dbReference>
<keyword evidence="3" id="KW-1185">Reference proteome</keyword>
<keyword evidence="1" id="KW-0472">Membrane</keyword>
<evidence type="ECO:0000256" key="1">
    <source>
        <dbReference type="SAM" id="Phobius"/>
    </source>
</evidence>
<accession>A0A432XW65</accession>
<dbReference type="NCBIfam" id="TIGR02532">
    <property type="entry name" value="IV_pilin_GFxxxE"/>
    <property type="match status" value="1"/>
</dbReference>
<evidence type="ECO:0008006" key="4">
    <source>
        <dbReference type="Google" id="ProtNLM"/>
    </source>
</evidence>
<name>A0A432XW65_9GAMM</name>
<dbReference type="Proteomes" id="UP000287198">
    <property type="component" value="Unassembled WGS sequence"/>
</dbReference>
<dbReference type="PROSITE" id="PS00409">
    <property type="entry name" value="PROKAR_NTER_METHYL"/>
    <property type="match status" value="1"/>
</dbReference>
<dbReference type="PANTHER" id="PTHR30093:SF7">
    <property type="entry name" value="MSHA MAJOR PILIN SUBUNIT MSHA"/>
    <property type="match status" value="1"/>
</dbReference>
<dbReference type="InterPro" id="IPR012902">
    <property type="entry name" value="N_methyl_site"/>
</dbReference>
<dbReference type="PANTHER" id="PTHR30093">
    <property type="entry name" value="GENERAL SECRETION PATHWAY PROTEIN G"/>
    <property type="match status" value="1"/>
</dbReference>